<proteinExistence type="predicted"/>
<dbReference type="EMBL" id="JACHMO010000001">
    <property type="protein sequence ID" value="MBB5803449.1"/>
    <property type="molecule type" value="Genomic_DNA"/>
</dbReference>
<dbReference type="RefSeq" id="WP_184920797.1">
    <property type="nucleotide sequence ID" value="NZ_JACHMO010000001.1"/>
</dbReference>
<dbReference type="AlphaFoldDB" id="A0A7W9HJI1"/>
<evidence type="ECO:0000313" key="2">
    <source>
        <dbReference type="EMBL" id="MBB5803449.1"/>
    </source>
</evidence>
<gene>
    <name evidence="2" type="ORF">F4560_003217</name>
</gene>
<dbReference type="Proteomes" id="UP000552097">
    <property type="component" value="Unassembled WGS sequence"/>
</dbReference>
<accession>A0A7W9HJI1</accession>
<sequence>MRKDQIGTQGGGLLPQSDPGGIQQPGSREHPMCGLGANSVRFHTGQIDHEILIERDQRRQAPVVPPFGRVSDDQLTVRGMARHQHVEARPLQLDGDLQPQRILGDLRINQSQHPTHGG</sequence>
<reference evidence="2 3" key="1">
    <citation type="submission" date="2020-08" db="EMBL/GenBank/DDBJ databases">
        <title>Sequencing the genomes of 1000 actinobacteria strains.</title>
        <authorList>
            <person name="Klenk H.-P."/>
        </authorList>
    </citation>
    <scope>NUCLEOTIDE SEQUENCE [LARGE SCALE GENOMIC DNA]</scope>
    <source>
        <strain evidence="2 3">DSM 45486</strain>
    </source>
</reference>
<organism evidence="2 3">
    <name type="scientific">Saccharothrix ecbatanensis</name>
    <dbReference type="NCBI Taxonomy" id="1105145"/>
    <lineage>
        <taxon>Bacteria</taxon>
        <taxon>Bacillati</taxon>
        <taxon>Actinomycetota</taxon>
        <taxon>Actinomycetes</taxon>
        <taxon>Pseudonocardiales</taxon>
        <taxon>Pseudonocardiaceae</taxon>
        <taxon>Saccharothrix</taxon>
    </lineage>
</organism>
<protein>
    <submittedName>
        <fullName evidence="2">Uncharacterized protein</fullName>
    </submittedName>
</protein>
<feature type="region of interest" description="Disordered" evidence="1">
    <location>
        <begin position="1"/>
        <end position="37"/>
    </location>
</feature>
<keyword evidence="3" id="KW-1185">Reference proteome</keyword>
<comment type="caution">
    <text evidence="2">The sequence shown here is derived from an EMBL/GenBank/DDBJ whole genome shotgun (WGS) entry which is preliminary data.</text>
</comment>
<evidence type="ECO:0000313" key="3">
    <source>
        <dbReference type="Proteomes" id="UP000552097"/>
    </source>
</evidence>
<evidence type="ECO:0000256" key="1">
    <source>
        <dbReference type="SAM" id="MobiDB-lite"/>
    </source>
</evidence>
<name>A0A7W9HJI1_9PSEU</name>